<evidence type="ECO:0000256" key="1">
    <source>
        <dbReference type="ARBA" id="ARBA00006484"/>
    </source>
</evidence>
<evidence type="ECO:0000313" key="5">
    <source>
        <dbReference type="Proteomes" id="UP000509510"/>
    </source>
</evidence>
<comment type="similarity">
    <text evidence="1">Belongs to the short-chain dehydrogenases/reductases (SDR) family.</text>
</comment>
<dbReference type="PRINTS" id="PR00081">
    <property type="entry name" value="GDHRDH"/>
</dbReference>
<dbReference type="Proteomes" id="UP000509510">
    <property type="component" value="Chromosome III"/>
</dbReference>
<keyword evidence="3" id="KW-0560">Oxidoreductase</keyword>
<dbReference type="RefSeq" id="XP_035344019.1">
    <property type="nucleotide sequence ID" value="XM_035488126.1"/>
</dbReference>
<sequence length="286" mass="30377">MTELSITKGDLGDLNKKVAIVTGGASGIGKAIVELLTEHGTIVAFGDTDRAAGAVVELSLKSAGKNAKFIYADVTSWTSQVSFFSQVKQEYGQIDLVFANAGIGEKNTVFTDIFDSDCFLTPPDLTVIDVNLRGVIYTTKLALHHLKQNDPPGGSLVLTGSTSSYNERPNLPLYSTAKHGVVGLMRAVRHRAPESNINVGLIAPGGTISNLFPRQAAEAFRTQGVPVNEPGSVALAAAYLASSSETNGQGITIIGNKFTEVEDSITETQHLWYGAYNTDMVRKVAS</sequence>
<organism evidence="4 5">
    <name type="scientific">Talaromyces rugulosus</name>
    <name type="common">Penicillium rugulosum</name>
    <dbReference type="NCBI Taxonomy" id="121627"/>
    <lineage>
        <taxon>Eukaryota</taxon>
        <taxon>Fungi</taxon>
        <taxon>Dikarya</taxon>
        <taxon>Ascomycota</taxon>
        <taxon>Pezizomycotina</taxon>
        <taxon>Eurotiomycetes</taxon>
        <taxon>Eurotiomycetidae</taxon>
        <taxon>Eurotiales</taxon>
        <taxon>Trichocomaceae</taxon>
        <taxon>Talaromyces</taxon>
        <taxon>Talaromyces sect. Islandici</taxon>
    </lineage>
</organism>
<dbReference type="PANTHER" id="PTHR43180">
    <property type="entry name" value="3-OXOACYL-(ACYL-CARRIER-PROTEIN) REDUCTASE (AFU_ORTHOLOGUE AFUA_6G11210)"/>
    <property type="match status" value="1"/>
</dbReference>
<feature type="non-terminal residue" evidence="4">
    <location>
        <position position="1"/>
    </location>
</feature>
<dbReference type="GO" id="GO:0016491">
    <property type="term" value="F:oxidoreductase activity"/>
    <property type="evidence" value="ECO:0007669"/>
    <property type="project" value="UniProtKB-KW"/>
</dbReference>
<proteinExistence type="inferred from homology"/>
<dbReference type="Gene3D" id="3.40.50.720">
    <property type="entry name" value="NAD(P)-binding Rossmann-like Domain"/>
    <property type="match status" value="1"/>
</dbReference>
<accession>A0A7H8QWL3</accession>
<dbReference type="InterPro" id="IPR002347">
    <property type="entry name" value="SDR_fam"/>
</dbReference>
<dbReference type="AlphaFoldDB" id="A0A7H8QWL3"/>
<gene>
    <name evidence="4" type="ORF">TRUGW13939_04961</name>
</gene>
<dbReference type="EMBL" id="CP055900">
    <property type="protein sequence ID" value="QKX57841.1"/>
    <property type="molecule type" value="Genomic_DNA"/>
</dbReference>
<dbReference type="InterPro" id="IPR020904">
    <property type="entry name" value="Sc_DH/Rdtase_CS"/>
</dbReference>
<keyword evidence="2" id="KW-0521">NADP</keyword>
<dbReference type="KEGG" id="trg:TRUGW13939_04961"/>
<reference evidence="5" key="1">
    <citation type="submission" date="2020-06" db="EMBL/GenBank/DDBJ databases">
        <title>A chromosome-scale genome assembly of Talaromyces rugulosus W13939.</title>
        <authorList>
            <person name="Wang B."/>
            <person name="Guo L."/>
            <person name="Ye K."/>
            <person name="Wang L."/>
        </authorList>
    </citation>
    <scope>NUCLEOTIDE SEQUENCE [LARGE SCALE GENOMIC DNA]</scope>
    <source>
        <strain evidence="5">W13939</strain>
    </source>
</reference>
<protein>
    <submittedName>
        <fullName evidence="4">Uncharacterized protein</fullName>
    </submittedName>
</protein>
<dbReference type="InterPro" id="IPR036291">
    <property type="entry name" value="NAD(P)-bd_dom_sf"/>
</dbReference>
<dbReference type="PROSITE" id="PS00061">
    <property type="entry name" value="ADH_SHORT"/>
    <property type="match status" value="1"/>
</dbReference>
<evidence type="ECO:0000256" key="3">
    <source>
        <dbReference type="ARBA" id="ARBA00023002"/>
    </source>
</evidence>
<name>A0A7H8QWL3_TALRU</name>
<keyword evidence="5" id="KW-1185">Reference proteome</keyword>
<evidence type="ECO:0000256" key="2">
    <source>
        <dbReference type="ARBA" id="ARBA00022857"/>
    </source>
</evidence>
<dbReference type="PANTHER" id="PTHR43180:SF33">
    <property type="entry name" value="15-HYDROXYPROSTAGLANDIN DEHYDROGENASE [NAD(+)]-LIKE"/>
    <property type="match status" value="1"/>
</dbReference>
<dbReference type="OrthoDB" id="5371740at2759"/>
<dbReference type="GeneID" id="55992459"/>
<evidence type="ECO:0000313" key="4">
    <source>
        <dbReference type="EMBL" id="QKX57841.1"/>
    </source>
</evidence>
<dbReference type="SUPFAM" id="SSF51735">
    <property type="entry name" value="NAD(P)-binding Rossmann-fold domains"/>
    <property type="match status" value="1"/>
</dbReference>
<dbReference type="Pfam" id="PF00106">
    <property type="entry name" value="adh_short"/>
    <property type="match status" value="1"/>
</dbReference>